<dbReference type="GO" id="GO:0016787">
    <property type="term" value="F:hydrolase activity"/>
    <property type="evidence" value="ECO:0007669"/>
    <property type="project" value="UniProtKB-KW"/>
</dbReference>
<dbReference type="EMBL" id="PDDY01000001">
    <property type="protein sequence ID" value="PEH42595.1"/>
    <property type="molecule type" value="Genomic_DNA"/>
</dbReference>
<dbReference type="AlphaFoldDB" id="A0A2A7SH42"/>
<organism evidence="2 3">
    <name type="scientific">Burkholderia gladioli</name>
    <name type="common">Pseudomonas marginata</name>
    <name type="synonym">Phytomonas marginata</name>
    <dbReference type="NCBI Taxonomy" id="28095"/>
    <lineage>
        <taxon>Bacteria</taxon>
        <taxon>Pseudomonadati</taxon>
        <taxon>Pseudomonadota</taxon>
        <taxon>Betaproteobacteria</taxon>
        <taxon>Burkholderiales</taxon>
        <taxon>Burkholderiaceae</taxon>
        <taxon>Burkholderia</taxon>
    </lineage>
</organism>
<gene>
    <name evidence="2" type="ORF">CRM94_10775</name>
</gene>
<feature type="signal peptide" evidence="1">
    <location>
        <begin position="1"/>
        <end position="23"/>
    </location>
</feature>
<protein>
    <submittedName>
        <fullName evidence="2">Glycosyl hydrolase</fullName>
    </submittedName>
</protein>
<dbReference type="RefSeq" id="WP_096751178.1">
    <property type="nucleotide sequence ID" value="NZ_CADEPO010000018.1"/>
</dbReference>
<dbReference type="PANTHER" id="PTHR42976:SF1">
    <property type="entry name" value="GH18 DOMAIN-CONTAINING PROTEIN-RELATED"/>
    <property type="match status" value="1"/>
</dbReference>
<feature type="chain" id="PRO_5013400716" evidence="1">
    <location>
        <begin position="24"/>
        <end position="343"/>
    </location>
</feature>
<keyword evidence="2" id="KW-0378">Hydrolase</keyword>
<dbReference type="InterPro" id="IPR017853">
    <property type="entry name" value="GH"/>
</dbReference>
<evidence type="ECO:0000256" key="1">
    <source>
        <dbReference type="SAM" id="SignalP"/>
    </source>
</evidence>
<dbReference type="SUPFAM" id="SSF51445">
    <property type="entry name" value="(Trans)glycosidases"/>
    <property type="match status" value="1"/>
</dbReference>
<name>A0A2A7SH42_BURGA</name>
<dbReference type="Gene3D" id="3.20.20.80">
    <property type="entry name" value="Glycosidases"/>
    <property type="match status" value="1"/>
</dbReference>
<dbReference type="Proteomes" id="UP000220629">
    <property type="component" value="Unassembled WGS sequence"/>
</dbReference>
<dbReference type="PANTHER" id="PTHR42976">
    <property type="entry name" value="BIFUNCTIONAL CHITINASE/LYSOZYME-RELATED"/>
    <property type="match status" value="1"/>
</dbReference>
<reference evidence="3" key="1">
    <citation type="submission" date="2017-09" db="EMBL/GenBank/DDBJ databases">
        <title>FDA dAtabase for Regulatory Grade micrObial Sequences (FDA-ARGOS): Supporting development and validation of Infectious Disease Dx tests.</title>
        <authorList>
            <person name="Minogue T."/>
            <person name="Wolcott M."/>
            <person name="Wasieloski L."/>
            <person name="Aguilar W."/>
            <person name="Moore D."/>
            <person name="Tallon L."/>
            <person name="Sadzewicz L."/>
            <person name="Ott S."/>
            <person name="Zhao X."/>
            <person name="Nagaraj S."/>
            <person name="Vavikolanu K."/>
            <person name="Aluvathingal J."/>
            <person name="Nadendla S."/>
            <person name="Sichtig H."/>
        </authorList>
    </citation>
    <scope>NUCLEOTIDE SEQUENCE [LARGE SCALE GENOMIC DNA]</scope>
    <source>
        <strain evidence="3">FDAARGOS_390</strain>
    </source>
</reference>
<comment type="caution">
    <text evidence="2">The sequence shown here is derived from an EMBL/GenBank/DDBJ whole genome shotgun (WGS) entry which is preliminary data.</text>
</comment>
<accession>A0A2A7SH42</accession>
<keyword evidence="1" id="KW-0732">Signal</keyword>
<sequence length="343" mass="36185">MKSLRLKGLAALLCLAASAPVLAESAATAAVASNFIYSPYFYSGDFSGAQLNTTVTGSSKTLLSVMPAKLQAVTWAFATGSCGSEDWSGVSASSFAKANVQGFVNAGKKYIVSTGGAGASFLCTSDANFLKFIQTYYSANMLGVDFDVENGQSQSDINNLVARVANAQNTYPNLRFSFTIATEGGNAGQSLGDIGVKVMTAIQNYGLKNYTINLMTMDFADSGDEDPSLCTLNSSGKCDMGKSTIAAAENLHNHWKVPYNQIEVTPMIGGNDSIDETFTLADAVAVSNYALSKQIAGIHFWAFSRDRDCKPATSDNNSSDTCNNYGKAGTLGYTNQFISSLGL</sequence>
<proteinExistence type="predicted"/>
<dbReference type="InterPro" id="IPR052750">
    <property type="entry name" value="GH18_Chitinase"/>
</dbReference>
<evidence type="ECO:0000313" key="2">
    <source>
        <dbReference type="EMBL" id="PEH42595.1"/>
    </source>
</evidence>
<evidence type="ECO:0000313" key="3">
    <source>
        <dbReference type="Proteomes" id="UP000220629"/>
    </source>
</evidence>